<sequence length="250" mass="27672">MRKITAAATVLLLLILTVYSKGGHMREIDYSEDFSSPKEKELISAIMDGDIVTLRRLAAEGGNLNAVGAYENTPLRTALMLGQKSAVKALLQLGVNPNLKTPEGVAAADVVVTFQRDPAFLELLFEYGLDPDLTSENVPLIFFAVSEGLWRQYNMLLAKGADINSRNENGSSLLLDLVMQMEYDRAKDLLLKGADFRVKSMHGLNVLDELVDYQRRFCSDPDLPDCHKRAELLRMLQERGASVPPGLPCM</sequence>
<dbReference type="EMBL" id="CP076723">
    <property type="protein sequence ID" value="QWV91990.1"/>
    <property type="molecule type" value="Genomic_DNA"/>
</dbReference>
<name>A0ABX8J162_9BACT</name>
<accession>A0ABX8J162</accession>
<evidence type="ECO:0000313" key="3">
    <source>
        <dbReference type="Proteomes" id="UP000683557"/>
    </source>
</evidence>
<dbReference type="PROSITE" id="PS50088">
    <property type="entry name" value="ANK_REPEAT"/>
    <property type="match status" value="1"/>
</dbReference>
<proteinExistence type="predicted"/>
<dbReference type="RefSeq" id="WP_216798816.1">
    <property type="nucleotide sequence ID" value="NZ_CP076723.1"/>
</dbReference>
<dbReference type="InterPro" id="IPR051616">
    <property type="entry name" value="Cul2-RING_E3_ligase_SR"/>
</dbReference>
<dbReference type="InterPro" id="IPR002110">
    <property type="entry name" value="Ankyrin_rpt"/>
</dbReference>
<reference evidence="2 3" key="1">
    <citation type="submission" date="2021-06" db="EMBL/GenBank/DDBJ databases">
        <title>Gemonas diversity in paddy soil.</title>
        <authorList>
            <person name="Liu G."/>
        </authorList>
    </citation>
    <scope>NUCLEOTIDE SEQUENCE [LARGE SCALE GENOMIC DNA]</scope>
    <source>
        <strain evidence="2 3">RG10</strain>
    </source>
</reference>
<dbReference type="PANTHER" id="PTHR46224">
    <property type="entry name" value="ANKYRIN REPEAT FAMILY PROTEIN"/>
    <property type="match status" value="1"/>
</dbReference>
<feature type="repeat" description="ANK" evidence="1">
    <location>
        <begin position="70"/>
        <end position="102"/>
    </location>
</feature>
<keyword evidence="1" id="KW-0040">ANK repeat</keyword>
<dbReference type="Proteomes" id="UP000683557">
    <property type="component" value="Chromosome"/>
</dbReference>
<gene>
    <name evidence="2" type="ORF">KP004_12220</name>
</gene>
<evidence type="ECO:0000256" key="1">
    <source>
        <dbReference type="PROSITE-ProRule" id="PRU00023"/>
    </source>
</evidence>
<evidence type="ECO:0000313" key="2">
    <source>
        <dbReference type="EMBL" id="QWV91990.1"/>
    </source>
</evidence>
<dbReference type="Pfam" id="PF00023">
    <property type="entry name" value="Ank"/>
    <property type="match status" value="1"/>
</dbReference>
<evidence type="ECO:0008006" key="4">
    <source>
        <dbReference type="Google" id="ProtNLM"/>
    </source>
</evidence>
<keyword evidence="3" id="KW-1185">Reference proteome</keyword>
<protein>
    <recommendedName>
        <fullName evidence="4">Ankyrin repeat domain-containing protein</fullName>
    </recommendedName>
</protein>
<dbReference type="PANTHER" id="PTHR46224:SF64">
    <property type="entry name" value="IQ MOTIF AND ANKYRIN REPEAT DOMAIN-CONTAINING PROTEIN 1"/>
    <property type="match status" value="1"/>
</dbReference>
<organism evidence="2 3">
    <name type="scientific">Geomonas oryzisoli</name>
    <dbReference type="NCBI Taxonomy" id="2847992"/>
    <lineage>
        <taxon>Bacteria</taxon>
        <taxon>Pseudomonadati</taxon>
        <taxon>Thermodesulfobacteriota</taxon>
        <taxon>Desulfuromonadia</taxon>
        <taxon>Geobacterales</taxon>
        <taxon>Geobacteraceae</taxon>
        <taxon>Geomonas</taxon>
    </lineage>
</organism>